<gene>
    <name evidence="2" type="ORF">P5G65_17935</name>
</gene>
<protein>
    <submittedName>
        <fullName evidence="2">Glycosyltransferase</fullName>
        <ecNumber evidence="2">2.4.-.-</ecNumber>
    </submittedName>
</protein>
<reference evidence="2 3" key="1">
    <citation type="submission" date="2023-03" db="EMBL/GenBank/DDBJ databases">
        <title>Bacillus Genome Sequencing.</title>
        <authorList>
            <person name="Dunlap C."/>
        </authorList>
    </citation>
    <scope>NUCLEOTIDE SEQUENCE [LARGE SCALE GENOMIC DNA]</scope>
    <source>
        <strain evidence="2 3">NRS-1351</strain>
    </source>
</reference>
<dbReference type="RefSeq" id="WP_127456603.1">
    <property type="nucleotide sequence ID" value="NZ_JAROBY010000028.1"/>
</dbReference>
<dbReference type="PANTHER" id="PTHR48090">
    <property type="entry name" value="UNDECAPRENYL-PHOSPHATE 4-DEOXY-4-FORMAMIDO-L-ARABINOSE TRANSFERASE-RELATED"/>
    <property type="match status" value="1"/>
</dbReference>
<evidence type="ECO:0000313" key="2">
    <source>
        <dbReference type="EMBL" id="MEB4795785.1"/>
    </source>
</evidence>
<evidence type="ECO:0000259" key="1">
    <source>
        <dbReference type="Pfam" id="PF00535"/>
    </source>
</evidence>
<sequence length="370" mass="40744">MNKPVKKRVKQRPKVRTLRPLRTPVPVRRLRRAPRPTRTSATLSVALRRRVHAIGARYATDHPLIEGMDPNSYINSLWCSFYTSGEIGTISAGQYLPVSRAFLEGYSEKQGMPTPNLVLVPTRQSIGAVITVSNEEKTIARVLNALERMPMKEIIVVINGSTDNSVHIAKQCPKATIIHYPNLVGHDVGRSIGAKLSSADMVLFLDGDIPIQTEELLPFIRAIDQGWDVALNDISPYIGLFMHRDGVSMVKQFVNRVQGRPELGANSMTAIPHMLSRKALQVIGSAALMVPPKAQAKAIRYGLRICAPASIDVVTANKPTRLNTGSTNPVSDLIVGDHLEALHMLLHERGRRLEFKDVLRTRTALSGGSI</sequence>
<dbReference type="SUPFAM" id="SSF53448">
    <property type="entry name" value="Nucleotide-diphospho-sugar transferases"/>
    <property type="match status" value="1"/>
</dbReference>
<dbReference type="InterPro" id="IPR050256">
    <property type="entry name" value="Glycosyltransferase_2"/>
</dbReference>
<accession>A0ABU6DEF7</accession>
<dbReference type="Pfam" id="PF00535">
    <property type="entry name" value="Glycos_transf_2"/>
    <property type="match status" value="1"/>
</dbReference>
<dbReference type="InterPro" id="IPR001173">
    <property type="entry name" value="Glyco_trans_2-like"/>
</dbReference>
<feature type="domain" description="Glycosyltransferase 2-like" evidence="1">
    <location>
        <begin position="129"/>
        <end position="231"/>
    </location>
</feature>
<evidence type="ECO:0000313" key="3">
    <source>
        <dbReference type="Proteomes" id="UP001355653"/>
    </source>
</evidence>
<dbReference type="EMBL" id="JAROBY010000028">
    <property type="protein sequence ID" value="MEB4795785.1"/>
    <property type="molecule type" value="Genomic_DNA"/>
</dbReference>
<organism evidence="2 3">
    <name type="scientific">Paenibacillus chondroitinus</name>
    <dbReference type="NCBI Taxonomy" id="59842"/>
    <lineage>
        <taxon>Bacteria</taxon>
        <taxon>Bacillati</taxon>
        <taxon>Bacillota</taxon>
        <taxon>Bacilli</taxon>
        <taxon>Bacillales</taxon>
        <taxon>Paenibacillaceae</taxon>
        <taxon>Paenibacillus</taxon>
    </lineage>
</organism>
<keyword evidence="3" id="KW-1185">Reference proteome</keyword>
<comment type="caution">
    <text evidence="2">The sequence shown here is derived from an EMBL/GenBank/DDBJ whole genome shotgun (WGS) entry which is preliminary data.</text>
</comment>
<dbReference type="Proteomes" id="UP001355653">
    <property type="component" value="Unassembled WGS sequence"/>
</dbReference>
<keyword evidence="2" id="KW-0328">Glycosyltransferase</keyword>
<dbReference type="Gene3D" id="3.90.550.10">
    <property type="entry name" value="Spore Coat Polysaccharide Biosynthesis Protein SpsA, Chain A"/>
    <property type="match status" value="1"/>
</dbReference>
<keyword evidence="2" id="KW-0808">Transferase</keyword>
<dbReference type="PANTHER" id="PTHR48090:SF7">
    <property type="entry name" value="RFBJ PROTEIN"/>
    <property type="match status" value="1"/>
</dbReference>
<dbReference type="GO" id="GO:0016757">
    <property type="term" value="F:glycosyltransferase activity"/>
    <property type="evidence" value="ECO:0007669"/>
    <property type="project" value="UniProtKB-KW"/>
</dbReference>
<name>A0ABU6DEF7_9BACL</name>
<dbReference type="EC" id="2.4.-.-" evidence="2"/>
<dbReference type="InterPro" id="IPR029044">
    <property type="entry name" value="Nucleotide-diphossugar_trans"/>
</dbReference>
<proteinExistence type="predicted"/>